<name>F8MD81_NEUT8</name>
<dbReference type="VEuPathDB" id="FungiDB:NEUTE1DRAFT_119730"/>
<protein>
    <submittedName>
        <fullName evidence="2">Uncharacterized protein</fullName>
    </submittedName>
</protein>
<accession>F8MD81</accession>
<dbReference type="EMBL" id="GL891302">
    <property type="protein sequence ID" value="EGO60573.1"/>
    <property type="molecule type" value="Genomic_DNA"/>
</dbReference>
<dbReference type="AlphaFoldDB" id="F8MD81"/>
<feature type="compositionally biased region" description="Low complexity" evidence="1">
    <location>
        <begin position="223"/>
        <end position="233"/>
    </location>
</feature>
<feature type="compositionally biased region" description="Basic and acidic residues" evidence="1">
    <location>
        <begin position="180"/>
        <end position="222"/>
    </location>
</feature>
<dbReference type="GeneID" id="20823863"/>
<dbReference type="OrthoDB" id="5221663at2759"/>
<proteinExistence type="predicted"/>
<keyword evidence="3" id="KW-1185">Reference proteome</keyword>
<evidence type="ECO:0000256" key="1">
    <source>
        <dbReference type="SAM" id="MobiDB-lite"/>
    </source>
</evidence>
<evidence type="ECO:0000313" key="3">
    <source>
        <dbReference type="Proteomes" id="UP000008065"/>
    </source>
</evidence>
<dbReference type="HOGENOM" id="CLU_035068_0_0_1"/>
<dbReference type="Proteomes" id="UP000008065">
    <property type="component" value="Unassembled WGS sequence"/>
</dbReference>
<sequence>MLSVIPEHLWLGDSLTYKPPKLDFCPSTNHDTVGSLLASIATHLSDSLRALRFADKRHWGPDEFEQIRALEEALDDAKTDFQELGRLVNGQFYYEGDRTPESLNELRALLVKYEFHARNYKDWIRQGGPINPTWLSETKELQLELHRTQCRASRRIFAAEQEGTWTRCLGAYQVYRQQRRNEEAERIRKQKEEEKREKETREGGSKQKDLESIPPWQRHEYQEQPQPQQQQQYGKGPTDEALRPALRRGRRLSLEDLVPCCNAVGRFERFGEHDVAFVCDFCDGFIVWPDLQRMPSTRAALDKTNGGSASTTASIPTSTTIARNSPRKLILPTIVTASYPAAILPSSTITTTTTTTATTKEAQTETTTTTTTENTYPHWQAQGVSAKTGEAKTVVFAPIAIANHIAPVPGDWLARIWCPYCDEYTYVDQGEDSEDEVKWAQDERGFEDLASFQEHLEWYHTALPVPSIPTLLPKAAESCLVM</sequence>
<evidence type="ECO:0000313" key="2">
    <source>
        <dbReference type="EMBL" id="EGO60573.1"/>
    </source>
</evidence>
<dbReference type="KEGG" id="nte:NEUTE1DRAFT119730"/>
<gene>
    <name evidence="2" type="ORF">NEUTE1DRAFT_119730</name>
</gene>
<organism evidence="2 3">
    <name type="scientific">Neurospora tetrasperma (strain FGSC 2508 / ATCC MYA-4615 / P0657)</name>
    <dbReference type="NCBI Taxonomy" id="510951"/>
    <lineage>
        <taxon>Eukaryota</taxon>
        <taxon>Fungi</taxon>
        <taxon>Dikarya</taxon>
        <taxon>Ascomycota</taxon>
        <taxon>Pezizomycotina</taxon>
        <taxon>Sordariomycetes</taxon>
        <taxon>Sordariomycetidae</taxon>
        <taxon>Sordariales</taxon>
        <taxon>Sordariaceae</taxon>
        <taxon>Neurospora</taxon>
    </lineage>
</organism>
<dbReference type="RefSeq" id="XP_009847820.1">
    <property type="nucleotide sequence ID" value="XM_009849518.1"/>
</dbReference>
<reference evidence="3" key="1">
    <citation type="journal article" date="2011" name="Genetics">
        <title>Massive changes in genome architecture accompany the transition to self-fertility in the filamentous fungus Neurospora tetrasperma.</title>
        <authorList>
            <person name="Ellison C.E."/>
            <person name="Stajich J.E."/>
            <person name="Jacobson D.J."/>
            <person name="Natvig D.O."/>
            <person name="Lapidus A."/>
            <person name="Foster B."/>
            <person name="Aerts A."/>
            <person name="Riley R."/>
            <person name="Lindquist E.A."/>
            <person name="Grigoriev I.V."/>
            <person name="Taylor J.W."/>
        </authorList>
    </citation>
    <scope>NUCLEOTIDE SEQUENCE [LARGE SCALE GENOMIC DNA]</scope>
    <source>
        <strain evidence="3">FGSC 2508 / P0657</strain>
    </source>
</reference>
<feature type="region of interest" description="Disordered" evidence="1">
    <location>
        <begin position="180"/>
        <end position="240"/>
    </location>
</feature>